<dbReference type="InterPro" id="IPR016181">
    <property type="entry name" value="Acyl_CoA_acyltransferase"/>
</dbReference>
<protein>
    <submittedName>
        <fullName evidence="2">Acetyltransferase, GNAT family</fullName>
    </submittedName>
</protein>
<feature type="domain" description="N-acetyltransferase" evidence="1">
    <location>
        <begin position="7"/>
        <end position="195"/>
    </location>
</feature>
<sequence>MDDATAWATHPVTEERFDDFADVINPNRRESHCWCLSHRLRATEIDELGDGSRSGAALALASGETSFGVVAYRDGVPVGWCHIAPRAEITRLAASKLIRPIDDVAVWSIICVVVRGGHRRQGVTEHLIEGAVAYAASRGAPAVEAYPVDPQGRMDLTMAFVGTRAMFEKRGFEVVGETDAVASKMPRLIMRRALPDHRSAGDPVG</sequence>
<dbReference type="InterPro" id="IPR000182">
    <property type="entry name" value="GNAT_dom"/>
</dbReference>
<dbReference type="PROSITE" id="PS51186">
    <property type="entry name" value="GNAT"/>
    <property type="match status" value="1"/>
</dbReference>
<dbReference type="Gene3D" id="3.40.630.30">
    <property type="match status" value="1"/>
</dbReference>
<dbReference type="Pfam" id="PF00583">
    <property type="entry name" value="Acetyltransf_1"/>
    <property type="match status" value="1"/>
</dbReference>
<organism evidence="2">
    <name type="scientific">uncultured Nocardioides sp</name>
    <dbReference type="NCBI Taxonomy" id="198441"/>
    <lineage>
        <taxon>Bacteria</taxon>
        <taxon>Bacillati</taxon>
        <taxon>Actinomycetota</taxon>
        <taxon>Actinomycetes</taxon>
        <taxon>Propionibacteriales</taxon>
        <taxon>Nocardioidaceae</taxon>
        <taxon>Nocardioides</taxon>
        <taxon>environmental samples</taxon>
    </lineage>
</organism>
<reference evidence="2" key="1">
    <citation type="submission" date="2020-02" db="EMBL/GenBank/DDBJ databases">
        <authorList>
            <person name="Meier V. D."/>
        </authorList>
    </citation>
    <scope>NUCLEOTIDE SEQUENCE</scope>
    <source>
        <strain evidence="2">AVDCRST_MAG60</strain>
    </source>
</reference>
<dbReference type="GO" id="GO:0016747">
    <property type="term" value="F:acyltransferase activity, transferring groups other than amino-acyl groups"/>
    <property type="evidence" value="ECO:0007669"/>
    <property type="project" value="InterPro"/>
</dbReference>
<keyword evidence="2" id="KW-0808">Transferase</keyword>
<dbReference type="AlphaFoldDB" id="A0A6J4NTE9"/>
<gene>
    <name evidence="2" type="ORF">AVDCRST_MAG60-1886</name>
</gene>
<evidence type="ECO:0000313" key="2">
    <source>
        <dbReference type="EMBL" id="CAA9397210.1"/>
    </source>
</evidence>
<dbReference type="CDD" id="cd04301">
    <property type="entry name" value="NAT_SF"/>
    <property type="match status" value="1"/>
</dbReference>
<name>A0A6J4NTE9_9ACTN</name>
<dbReference type="SUPFAM" id="SSF55729">
    <property type="entry name" value="Acyl-CoA N-acyltransferases (Nat)"/>
    <property type="match status" value="1"/>
</dbReference>
<evidence type="ECO:0000259" key="1">
    <source>
        <dbReference type="PROSITE" id="PS51186"/>
    </source>
</evidence>
<dbReference type="EMBL" id="CADCUN010000201">
    <property type="protein sequence ID" value="CAA9397210.1"/>
    <property type="molecule type" value="Genomic_DNA"/>
</dbReference>
<accession>A0A6J4NTE9</accession>
<proteinExistence type="predicted"/>